<dbReference type="STRING" id="1141098.A0A1Y2DGB4"/>
<dbReference type="SUPFAM" id="SSF52317">
    <property type="entry name" value="Class I glutamine amidotransferase-like"/>
    <property type="match status" value="1"/>
</dbReference>
<dbReference type="Proteomes" id="UP000193689">
    <property type="component" value="Unassembled WGS sequence"/>
</dbReference>
<name>A0A1Y2DGB4_9PEZI</name>
<dbReference type="OrthoDB" id="92161at2759"/>
<protein>
    <submittedName>
        <fullName evidence="2">Class I glutamine amidotransferase-like protein</fullName>
    </submittedName>
</protein>
<dbReference type="Pfam" id="PF00117">
    <property type="entry name" value="GATase"/>
    <property type="match status" value="1"/>
</dbReference>
<dbReference type="InterPro" id="IPR044992">
    <property type="entry name" value="ChyE-like"/>
</dbReference>
<keyword evidence="2" id="KW-0808">Transferase</keyword>
<dbReference type="InterPro" id="IPR017926">
    <property type="entry name" value="GATASE"/>
</dbReference>
<dbReference type="PANTHER" id="PTHR42695:SF5">
    <property type="entry name" value="GLUTAMINE AMIDOTRANSFERASE YLR126C-RELATED"/>
    <property type="match status" value="1"/>
</dbReference>
<proteinExistence type="predicted"/>
<evidence type="ECO:0000259" key="1">
    <source>
        <dbReference type="Pfam" id="PF00117"/>
    </source>
</evidence>
<dbReference type="GO" id="GO:0016740">
    <property type="term" value="F:transferase activity"/>
    <property type="evidence" value="ECO:0007669"/>
    <property type="project" value="UniProtKB-KW"/>
</dbReference>
<dbReference type="GO" id="GO:0005829">
    <property type="term" value="C:cytosol"/>
    <property type="evidence" value="ECO:0007669"/>
    <property type="project" value="TreeGrafter"/>
</dbReference>
<evidence type="ECO:0000313" key="3">
    <source>
        <dbReference type="Proteomes" id="UP000193689"/>
    </source>
</evidence>
<evidence type="ECO:0000313" key="2">
    <source>
        <dbReference type="EMBL" id="ORY58124.1"/>
    </source>
</evidence>
<dbReference type="GO" id="GO:0005634">
    <property type="term" value="C:nucleus"/>
    <property type="evidence" value="ECO:0007669"/>
    <property type="project" value="TreeGrafter"/>
</dbReference>
<dbReference type="GeneID" id="63777413"/>
<dbReference type="PROSITE" id="PS51273">
    <property type="entry name" value="GATASE_TYPE_1"/>
    <property type="match status" value="1"/>
</dbReference>
<dbReference type="RefSeq" id="XP_040711159.1">
    <property type="nucleotide sequence ID" value="XM_040861201.1"/>
</dbReference>
<dbReference type="AlphaFoldDB" id="A0A1Y2DGB4"/>
<dbReference type="EMBL" id="MCFJ01000017">
    <property type="protein sequence ID" value="ORY58124.1"/>
    <property type="molecule type" value="Genomic_DNA"/>
</dbReference>
<reference evidence="2 3" key="1">
    <citation type="submission" date="2016-07" db="EMBL/GenBank/DDBJ databases">
        <title>Pervasive Adenine N6-methylation of Active Genes in Fungi.</title>
        <authorList>
            <consortium name="DOE Joint Genome Institute"/>
            <person name="Mondo S.J."/>
            <person name="Dannebaum R.O."/>
            <person name="Kuo R.C."/>
            <person name="Labutti K."/>
            <person name="Haridas S."/>
            <person name="Kuo A."/>
            <person name="Salamov A."/>
            <person name="Ahrendt S.R."/>
            <person name="Lipzen A."/>
            <person name="Sullivan W."/>
            <person name="Andreopoulos W.B."/>
            <person name="Clum A."/>
            <person name="Lindquist E."/>
            <person name="Daum C."/>
            <person name="Ramamoorthy G.K."/>
            <person name="Gryganskyi A."/>
            <person name="Culley D."/>
            <person name="Magnuson J.K."/>
            <person name="James T.Y."/>
            <person name="O'Malley M.A."/>
            <person name="Stajich J.E."/>
            <person name="Spatafora J.W."/>
            <person name="Visel A."/>
            <person name="Grigoriev I.V."/>
        </authorList>
    </citation>
    <scope>NUCLEOTIDE SEQUENCE [LARGE SCALE GENOMIC DNA]</scope>
    <source>
        <strain evidence="2 3">CBS 129021</strain>
    </source>
</reference>
<dbReference type="CDD" id="cd01741">
    <property type="entry name" value="GATase1_1"/>
    <property type="match status" value="1"/>
</dbReference>
<dbReference type="FunCoup" id="A0A1Y2DGB4">
    <property type="interactions" value="110"/>
</dbReference>
<organism evidence="2 3">
    <name type="scientific">Pseudomassariella vexata</name>
    <dbReference type="NCBI Taxonomy" id="1141098"/>
    <lineage>
        <taxon>Eukaryota</taxon>
        <taxon>Fungi</taxon>
        <taxon>Dikarya</taxon>
        <taxon>Ascomycota</taxon>
        <taxon>Pezizomycotina</taxon>
        <taxon>Sordariomycetes</taxon>
        <taxon>Xylariomycetidae</taxon>
        <taxon>Amphisphaeriales</taxon>
        <taxon>Pseudomassariaceae</taxon>
        <taxon>Pseudomassariella</taxon>
    </lineage>
</organism>
<keyword evidence="3" id="KW-1185">Reference proteome</keyword>
<accession>A0A1Y2DGB4</accession>
<comment type="caution">
    <text evidence="2">The sequence shown here is derived from an EMBL/GenBank/DDBJ whole genome shotgun (WGS) entry which is preliminary data.</text>
</comment>
<gene>
    <name evidence="2" type="ORF">BCR38DRAFT_448158</name>
</gene>
<dbReference type="Gene3D" id="3.40.50.880">
    <property type="match status" value="1"/>
</dbReference>
<feature type="domain" description="Glutamine amidotransferase" evidence="1">
    <location>
        <begin position="56"/>
        <end position="205"/>
    </location>
</feature>
<dbReference type="PANTHER" id="PTHR42695">
    <property type="entry name" value="GLUTAMINE AMIDOTRANSFERASE YLR126C-RELATED"/>
    <property type="match status" value="1"/>
</dbReference>
<sequence length="252" mass="27968">MGSQPTPSPIRLAILEADTPLPGIRKNYNGNYTGVFTHLFTRALAPTPLSSALTLTGHDVVSDPTSYPDPESIDAVLISGSKHSAYESDDWILRLVTYTKRLLEGGRVRVIGVCFGHQILGRAMGAEVGRNVRGWELSVIPMQMTEEGKRIFGVDELRIQQMHRDQVTDFPPGVTPLCHTDMCPTQGMYIPKRMIAVQGHPEFTGDMVTEILKMRHDNGIIPTGVFEDAMGRVENEHDGVKIAQAFLRFLRE</sequence>
<dbReference type="InParanoid" id="A0A1Y2DGB4"/>
<dbReference type="InterPro" id="IPR029062">
    <property type="entry name" value="Class_I_gatase-like"/>
</dbReference>
<keyword evidence="2" id="KW-0315">Glutamine amidotransferase</keyword>